<feature type="region of interest" description="Disordered" evidence="4">
    <location>
        <begin position="709"/>
        <end position="735"/>
    </location>
</feature>
<feature type="region of interest" description="Disordered" evidence="4">
    <location>
        <begin position="632"/>
        <end position="659"/>
    </location>
</feature>
<evidence type="ECO:0000313" key="6">
    <source>
        <dbReference type="Proteomes" id="UP001281761"/>
    </source>
</evidence>
<dbReference type="PANTHER" id="PTHR34524">
    <property type="entry name" value="CALCYPHOSIN"/>
    <property type="match status" value="1"/>
</dbReference>
<proteinExistence type="predicted"/>
<feature type="compositionally biased region" description="Low complexity" evidence="4">
    <location>
        <begin position="226"/>
        <end position="248"/>
    </location>
</feature>
<evidence type="ECO:0000256" key="1">
    <source>
        <dbReference type="ARBA" id="ARBA00022723"/>
    </source>
</evidence>
<evidence type="ECO:0000256" key="2">
    <source>
        <dbReference type="ARBA" id="ARBA00022737"/>
    </source>
</evidence>
<feature type="compositionally biased region" description="Polar residues" evidence="4">
    <location>
        <begin position="280"/>
        <end position="290"/>
    </location>
</feature>
<dbReference type="Proteomes" id="UP001281761">
    <property type="component" value="Unassembled WGS sequence"/>
</dbReference>
<gene>
    <name evidence="5" type="ORF">BLNAU_5444</name>
</gene>
<name>A0ABQ9Y7C2_9EUKA</name>
<sequence length="957" mass="108037">MSTSKATLQLLDNIRLVRSKNPKFPLYDIILAVYQDDFPESFTQSELASLCQKYKFNVLPNEVEVLFSLCTDGGVGTKDKLIDAILIPLSAQRKQQSVEAFNRLSAGLESVPYEDIIRFYRAENTMAVKSNKVSISEQKDLFNRTFCPPFVGVEIEGEVTISEFLFYQTIVSTTHKEDNYFSLELWGCWNLAAAGKARPTTARPRKVQAMELNTPTLLRPQSAYSVTPRRPTTHVTETPVTPRTAQVAPCPPPPQPIAESEQETLTSLLDEDVDQDEPNVLTTPQRQPLPQMTEVYPATPSYTDPPIEEVPQDQPQDQPTEDLLTPPEEPLPPQQVYRPMLAPDHLFCTRLVDTLRRRGPRGCFTFVSSLTRHSRLASVPSVPPGHLTMMQFERLMIESRMPFTSQELQAVFFSLRPKRTISEPIVSYIAISDLARLFRQNYIDTTSLQSAPRLQAIAFAWDSICRRYHSVNQKPLVDGPCNLHESVPVSHVRDSFVAHAHPLVKAGLIKDEQMTTLFLSFFSPSYLPPLTPLNPPSPAHHEFPVSFPQFLEFWSIWSVCEEDNRLFCSALLNCFRVGQFGQPSDVDMWKGLNTPQVSLFTFTGLSPSDIKWETIQEREERTKELDKRVRQAEANKVASLKPTPQPTSRTYKSTVFGSPMNPITTSSKSTIDTMKPYSATNIATIVNDSRERDGHFGGTMGSLAQDAQRGAGAGTRQAGIRDVHTPGGARRRGEEGVLGRTLPTAALSAAQPVLSDLAKRIKDSLMRMGPDSLPTLNRAFKSNESEPGFVSRHQFCQVMHNVFGNTLNNEDHLALFDHLERNDSHIFPFETDADAKAAGRVEFDSFVSDFTDPISDEREALVLKAFQIAGGDKDNAIHFRDVRICFQPDGDMQKRKVQRTKAEEIEIFLKNFNQMTETITFDEFLLYYTLLSTNVPDDTHFRLKMYSSWRPPRNRRF</sequence>
<dbReference type="Gene3D" id="1.10.238.10">
    <property type="entry name" value="EF-hand"/>
    <property type="match status" value="3"/>
</dbReference>
<protein>
    <submittedName>
        <fullName evidence="5">Uncharacterized protein</fullName>
    </submittedName>
</protein>
<keyword evidence="2" id="KW-0677">Repeat</keyword>
<reference evidence="5 6" key="1">
    <citation type="journal article" date="2022" name="bioRxiv">
        <title>Genomics of Preaxostyla Flagellates Illuminates Evolutionary Transitions and the Path Towards Mitochondrial Loss.</title>
        <authorList>
            <person name="Novak L.V.F."/>
            <person name="Treitli S.C."/>
            <person name="Pyrih J."/>
            <person name="Halakuc P."/>
            <person name="Pipaliya S.V."/>
            <person name="Vacek V."/>
            <person name="Brzon O."/>
            <person name="Soukal P."/>
            <person name="Eme L."/>
            <person name="Dacks J.B."/>
            <person name="Karnkowska A."/>
            <person name="Elias M."/>
            <person name="Hampl V."/>
        </authorList>
    </citation>
    <scope>NUCLEOTIDE SEQUENCE [LARGE SCALE GENOMIC DNA]</scope>
    <source>
        <strain evidence="5">NAU3</strain>
        <tissue evidence="5">Gut</tissue>
    </source>
</reference>
<dbReference type="InterPro" id="IPR051581">
    <property type="entry name" value="Ca-bind"/>
</dbReference>
<dbReference type="InterPro" id="IPR011992">
    <property type="entry name" value="EF-hand-dom_pair"/>
</dbReference>
<feature type="compositionally biased region" description="Polar residues" evidence="4">
    <location>
        <begin position="646"/>
        <end position="659"/>
    </location>
</feature>
<evidence type="ECO:0000256" key="3">
    <source>
        <dbReference type="ARBA" id="ARBA00022837"/>
    </source>
</evidence>
<feature type="region of interest" description="Disordered" evidence="4">
    <location>
        <begin position="223"/>
        <end position="262"/>
    </location>
</feature>
<dbReference type="SUPFAM" id="SSF47473">
    <property type="entry name" value="EF-hand"/>
    <property type="match status" value="1"/>
</dbReference>
<keyword evidence="6" id="KW-1185">Reference proteome</keyword>
<dbReference type="EMBL" id="JARBJD010000028">
    <property type="protein sequence ID" value="KAK2959667.1"/>
    <property type="molecule type" value="Genomic_DNA"/>
</dbReference>
<keyword evidence="3" id="KW-0106">Calcium</keyword>
<feature type="compositionally biased region" description="Low complexity" evidence="4">
    <location>
        <begin position="312"/>
        <end position="326"/>
    </location>
</feature>
<evidence type="ECO:0000256" key="4">
    <source>
        <dbReference type="SAM" id="MobiDB-lite"/>
    </source>
</evidence>
<keyword evidence="1" id="KW-0479">Metal-binding</keyword>
<dbReference type="PANTHER" id="PTHR34524:SF6">
    <property type="entry name" value="CALCYPHOSINE LIKE"/>
    <property type="match status" value="1"/>
</dbReference>
<feature type="region of interest" description="Disordered" evidence="4">
    <location>
        <begin position="278"/>
        <end position="329"/>
    </location>
</feature>
<organism evidence="5 6">
    <name type="scientific">Blattamonas nauphoetae</name>
    <dbReference type="NCBI Taxonomy" id="2049346"/>
    <lineage>
        <taxon>Eukaryota</taxon>
        <taxon>Metamonada</taxon>
        <taxon>Preaxostyla</taxon>
        <taxon>Oxymonadida</taxon>
        <taxon>Blattamonas</taxon>
    </lineage>
</organism>
<feature type="compositionally biased region" description="Low complexity" evidence="4">
    <location>
        <begin position="709"/>
        <end position="718"/>
    </location>
</feature>
<evidence type="ECO:0000313" key="5">
    <source>
        <dbReference type="EMBL" id="KAK2959667.1"/>
    </source>
</evidence>
<accession>A0ABQ9Y7C2</accession>
<comment type="caution">
    <text evidence="5">The sequence shown here is derived from an EMBL/GenBank/DDBJ whole genome shotgun (WGS) entry which is preliminary data.</text>
</comment>